<dbReference type="HOGENOM" id="CLU_1792144_0_0_2"/>
<protein>
    <submittedName>
        <fullName evidence="1">Uncharacterized protein</fullName>
    </submittedName>
</protein>
<gene>
    <name evidence="1" type="ORF">MSMAL_1717</name>
</gene>
<dbReference type="EMBL" id="CP009513">
    <property type="protein sequence ID" value="AKB68260.1"/>
    <property type="molecule type" value="Genomic_DNA"/>
</dbReference>
<evidence type="ECO:0000313" key="2">
    <source>
        <dbReference type="Proteomes" id="UP000033063"/>
    </source>
</evidence>
<proteinExistence type="predicted"/>
<sequence length="141" mass="15853">MLNGVPVEDLELSEKQKEVIRKWIPLSSSGKSVYQIAQEIEVGSYLCSELHRTKKQHKKAYLSTVGKYKKTAALKQNEADITETELINFLKSKKTPVTASVCAKWLGLPVRAAFYRLQVLEQAGKVIKVKKNGFTQWAVTA</sequence>
<evidence type="ECO:0000313" key="1">
    <source>
        <dbReference type="EMBL" id="AKB68260.1"/>
    </source>
</evidence>
<name>A0A0E3RPF1_METMZ</name>
<reference evidence="1 2" key="1">
    <citation type="submission" date="2014-07" db="EMBL/GenBank/DDBJ databases">
        <title>Methanogenic archaea and the global carbon cycle.</title>
        <authorList>
            <person name="Henriksen J.R."/>
            <person name="Luke J."/>
            <person name="Reinhart S."/>
            <person name="Benedict M.N."/>
            <person name="Youngblut N.D."/>
            <person name="Metcalf M.E."/>
            <person name="Whitaker R.J."/>
            <person name="Metcalf W.W."/>
        </authorList>
    </citation>
    <scope>NUCLEOTIDE SEQUENCE [LARGE SCALE GENOMIC DNA]</scope>
    <source>
        <strain evidence="1 2">LYC</strain>
    </source>
</reference>
<dbReference type="AlphaFoldDB" id="A0A0E3RPF1"/>
<dbReference type="Proteomes" id="UP000033063">
    <property type="component" value="Chromosome"/>
</dbReference>
<accession>A0A0E3RPF1</accession>
<dbReference type="PATRIC" id="fig|1434114.4.peg.2175"/>
<organism evidence="1 2">
    <name type="scientific">Methanosarcina mazei LYC</name>
    <dbReference type="NCBI Taxonomy" id="1434114"/>
    <lineage>
        <taxon>Archaea</taxon>
        <taxon>Methanobacteriati</taxon>
        <taxon>Methanobacteriota</taxon>
        <taxon>Stenosarchaea group</taxon>
        <taxon>Methanomicrobia</taxon>
        <taxon>Methanosarcinales</taxon>
        <taxon>Methanosarcinaceae</taxon>
        <taxon>Methanosarcina</taxon>
    </lineage>
</organism>